<evidence type="ECO:0000259" key="2">
    <source>
        <dbReference type="PROSITE" id="PS51390"/>
    </source>
</evidence>
<dbReference type="OMA" id="CEVDRIT"/>
<dbReference type="InterPro" id="IPR008197">
    <property type="entry name" value="WAP_dom"/>
</dbReference>
<evidence type="ECO:0000256" key="1">
    <source>
        <dbReference type="SAM" id="SignalP"/>
    </source>
</evidence>
<organism evidence="3 4">
    <name type="scientific">Lucilia cuprina</name>
    <name type="common">Green bottle fly</name>
    <name type="synonym">Australian sheep blowfly</name>
    <dbReference type="NCBI Taxonomy" id="7375"/>
    <lineage>
        <taxon>Eukaryota</taxon>
        <taxon>Metazoa</taxon>
        <taxon>Ecdysozoa</taxon>
        <taxon>Arthropoda</taxon>
        <taxon>Hexapoda</taxon>
        <taxon>Insecta</taxon>
        <taxon>Pterygota</taxon>
        <taxon>Neoptera</taxon>
        <taxon>Endopterygota</taxon>
        <taxon>Diptera</taxon>
        <taxon>Brachycera</taxon>
        <taxon>Muscomorpha</taxon>
        <taxon>Oestroidea</taxon>
        <taxon>Calliphoridae</taxon>
        <taxon>Luciliinae</taxon>
        <taxon>Lucilia</taxon>
    </lineage>
</organism>
<reference evidence="3 4" key="1">
    <citation type="journal article" date="2015" name="Nat. Commun.">
        <title>Lucilia cuprina genome unlocks parasitic fly biology to underpin future interventions.</title>
        <authorList>
            <person name="Anstead C.A."/>
            <person name="Korhonen P.K."/>
            <person name="Young N.D."/>
            <person name="Hall R.S."/>
            <person name="Jex A.R."/>
            <person name="Murali S.C."/>
            <person name="Hughes D.S."/>
            <person name="Lee S.F."/>
            <person name="Perry T."/>
            <person name="Stroehlein A.J."/>
            <person name="Ansell B.R."/>
            <person name="Breugelmans B."/>
            <person name="Hofmann A."/>
            <person name="Qu J."/>
            <person name="Dugan S."/>
            <person name="Lee S.L."/>
            <person name="Chao H."/>
            <person name="Dinh H."/>
            <person name="Han Y."/>
            <person name="Doddapaneni H.V."/>
            <person name="Worley K.C."/>
            <person name="Muzny D.M."/>
            <person name="Ioannidis P."/>
            <person name="Waterhouse R.M."/>
            <person name="Zdobnov E.M."/>
            <person name="James P.J."/>
            <person name="Bagnall N.H."/>
            <person name="Kotze A.C."/>
            <person name="Gibbs R.A."/>
            <person name="Richards S."/>
            <person name="Batterham P."/>
            <person name="Gasser R.B."/>
        </authorList>
    </citation>
    <scope>NUCLEOTIDE SEQUENCE [LARGE SCALE GENOMIC DNA]</scope>
    <source>
        <strain evidence="3 4">LS</strain>
        <tissue evidence="3">Full body</tissue>
    </source>
</reference>
<evidence type="ECO:0000313" key="3">
    <source>
        <dbReference type="EMBL" id="KNC34331.1"/>
    </source>
</evidence>
<protein>
    <recommendedName>
        <fullName evidence="2">WAP domain-containing protein</fullName>
    </recommendedName>
</protein>
<dbReference type="OrthoDB" id="8187079at2759"/>
<dbReference type="EMBL" id="JRES01000080">
    <property type="protein sequence ID" value="KNC34331.1"/>
    <property type="molecule type" value="Genomic_DNA"/>
</dbReference>
<dbReference type="GO" id="GO:0005576">
    <property type="term" value="C:extracellular region"/>
    <property type="evidence" value="ECO:0007669"/>
    <property type="project" value="InterPro"/>
</dbReference>
<sequence length="116" mass="12717">MAKFLLINLSVVLMLLTFVWTIQAKDCPSASKNYICTPRCYKDSDCASIAGKCCPNLCNQNSCVAPHMLTNSGDKYGTKPDKYGGSGSVYCGNVKCGPFEKCEVDRITKREKCVRA</sequence>
<feature type="domain" description="WAP" evidence="2">
    <location>
        <begin position="19"/>
        <end position="67"/>
    </location>
</feature>
<accession>A0A0L0CPZ0</accession>
<name>A0A0L0CPZ0_LUCCU</name>
<dbReference type="PROSITE" id="PS51390">
    <property type="entry name" value="WAP"/>
    <property type="match status" value="1"/>
</dbReference>
<dbReference type="Proteomes" id="UP000037069">
    <property type="component" value="Unassembled WGS sequence"/>
</dbReference>
<dbReference type="GO" id="GO:0030414">
    <property type="term" value="F:peptidase inhibitor activity"/>
    <property type="evidence" value="ECO:0007669"/>
    <property type="project" value="InterPro"/>
</dbReference>
<feature type="chain" id="PRO_5005536421" description="WAP domain-containing protein" evidence="1">
    <location>
        <begin position="25"/>
        <end position="116"/>
    </location>
</feature>
<keyword evidence="1" id="KW-0732">Signal</keyword>
<keyword evidence="4" id="KW-1185">Reference proteome</keyword>
<feature type="signal peptide" evidence="1">
    <location>
        <begin position="1"/>
        <end position="24"/>
    </location>
</feature>
<dbReference type="Pfam" id="PF00095">
    <property type="entry name" value="WAP"/>
    <property type="match status" value="1"/>
</dbReference>
<comment type="caution">
    <text evidence="3">The sequence shown here is derived from an EMBL/GenBank/DDBJ whole genome shotgun (WGS) entry which is preliminary data.</text>
</comment>
<gene>
    <name evidence="3" type="ORF">FF38_05957</name>
</gene>
<dbReference type="AlphaFoldDB" id="A0A0L0CPZ0"/>
<evidence type="ECO:0000313" key="4">
    <source>
        <dbReference type="Proteomes" id="UP000037069"/>
    </source>
</evidence>
<proteinExistence type="predicted"/>